<name>A0A1G9WQD6_9PSED</name>
<dbReference type="OrthoDB" id="6919110at2"/>
<organism evidence="2 3">
    <name type="scientific">Pseudomonas antarctica</name>
    <dbReference type="NCBI Taxonomy" id="219572"/>
    <lineage>
        <taxon>Bacteria</taxon>
        <taxon>Pseudomonadati</taxon>
        <taxon>Pseudomonadota</taxon>
        <taxon>Gammaproteobacteria</taxon>
        <taxon>Pseudomonadales</taxon>
        <taxon>Pseudomonadaceae</taxon>
        <taxon>Pseudomonas</taxon>
    </lineage>
</organism>
<dbReference type="EMBL" id="JXDI01000001">
    <property type="protein sequence ID" value="KAF2409533.1"/>
    <property type="molecule type" value="Genomic_DNA"/>
</dbReference>
<proteinExistence type="predicted"/>
<dbReference type="Proteomes" id="UP000182470">
    <property type="component" value="Chromosome I"/>
</dbReference>
<evidence type="ECO:0000313" key="1">
    <source>
        <dbReference type="EMBL" id="KAF2409533.1"/>
    </source>
</evidence>
<evidence type="ECO:0000313" key="2">
    <source>
        <dbReference type="EMBL" id="SDM86386.1"/>
    </source>
</evidence>
<gene>
    <name evidence="1" type="ORF">PSAN_19380</name>
    <name evidence="2" type="ORF">SAMN04490179_1302</name>
</gene>
<dbReference type="AlphaFoldDB" id="A0A1G9WQD6"/>
<protein>
    <submittedName>
        <fullName evidence="2">Uncharacterized protein</fullName>
    </submittedName>
</protein>
<dbReference type="RefSeq" id="WP_083356466.1">
    <property type="nucleotide sequence ID" value="NZ_JXDI01000001.1"/>
</dbReference>
<accession>A0A1G9WQD6</accession>
<dbReference type="EMBL" id="LT629704">
    <property type="protein sequence ID" value="SDM86386.1"/>
    <property type="molecule type" value="Genomic_DNA"/>
</dbReference>
<keyword evidence="4" id="KW-1185">Reference proteome</keyword>
<reference evidence="1 4" key="1">
    <citation type="submission" date="2015-01" db="EMBL/GenBank/DDBJ databases">
        <title>Genome Sequence of Pseudomonas antarctica CMS 35.</title>
        <authorList>
            <person name="Voget S."/>
            <person name="Chow J."/>
            <person name="Daniel R."/>
            <person name="Streit W."/>
        </authorList>
    </citation>
    <scope>NUCLEOTIDE SEQUENCE [LARGE SCALE GENOMIC DNA]</scope>
    <source>
        <strain evidence="1 4">CMS 35</strain>
    </source>
</reference>
<evidence type="ECO:0000313" key="4">
    <source>
        <dbReference type="Proteomes" id="UP000748067"/>
    </source>
</evidence>
<evidence type="ECO:0000313" key="3">
    <source>
        <dbReference type="Proteomes" id="UP000182470"/>
    </source>
</evidence>
<dbReference type="Proteomes" id="UP000748067">
    <property type="component" value="Unassembled WGS sequence"/>
</dbReference>
<reference evidence="2 3" key="2">
    <citation type="submission" date="2016-10" db="EMBL/GenBank/DDBJ databases">
        <authorList>
            <person name="de Groot N.N."/>
        </authorList>
    </citation>
    <scope>NUCLEOTIDE SEQUENCE [LARGE SCALE GENOMIC DNA]</scope>
    <source>
        <strain evidence="2 3">BS2772</strain>
    </source>
</reference>
<sequence>MPLHFKQLENYCDSLDRTGDIQVILKAHYKYGFALSVSDGTIGHTVTDDENRPFFFRTVEMALDELANIPYLSDQIVVDRKSWS</sequence>